<evidence type="ECO:0000313" key="2">
    <source>
        <dbReference type="EMBL" id="PLW34903.1"/>
    </source>
</evidence>
<protein>
    <submittedName>
        <fullName evidence="2">Uncharacterized protein</fullName>
    </submittedName>
</protein>
<organism evidence="2 3">
    <name type="scientific">Puccinia coronata f. sp. avenae</name>
    <dbReference type="NCBI Taxonomy" id="200324"/>
    <lineage>
        <taxon>Eukaryota</taxon>
        <taxon>Fungi</taxon>
        <taxon>Dikarya</taxon>
        <taxon>Basidiomycota</taxon>
        <taxon>Pucciniomycotina</taxon>
        <taxon>Pucciniomycetes</taxon>
        <taxon>Pucciniales</taxon>
        <taxon>Pucciniaceae</taxon>
        <taxon>Puccinia</taxon>
    </lineage>
</organism>
<dbReference type="Proteomes" id="UP000235392">
    <property type="component" value="Unassembled WGS sequence"/>
</dbReference>
<dbReference type="AlphaFoldDB" id="A0A2N5UAZ7"/>
<evidence type="ECO:0000313" key="3">
    <source>
        <dbReference type="Proteomes" id="UP000235392"/>
    </source>
</evidence>
<feature type="compositionally biased region" description="Polar residues" evidence="1">
    <location>
        <begin position="103"/>
        <end position="112"/>
    </location>
</feature>
<name>A0A2N5UAZ7_9BASI</name>
<reference evidence="2 3" key="1">
    <citation type="submission" date="2017-11" db="EMBL/GenBank/DDBJ databases">
        <title>De novo assembly and phasing of dikaryotic genomes from two isolates of Puccinia coronata f. sp. avenae, the causal agent of oat crown rust.</title>
        <authorList>
            <person name="Miller M.E."/>
            <person name="Zhang Y."/>
            <person name="Omidvar V."/>
            <person name="Sperschneider J."/>
            <person name="Schwessinger B."/>
            <person name="Raley C."/>
            <person name="Palmer J.M."/>
            <person name="Garnica D."/>
            <person name="Upadhyaya N."/>
            <person name="Rathjen J."/>
            <person name="Taylor J.M."/>
            <person name="Park R.F."/>
            <person name="Dodds P.N."/>
            <person name="Hirsch C.D."/>
            <person name="Kianian S.F."/>
            <person name="Figueroa M."/>
        </authorList>
    </citation>
    <scope>NUCLEOTIDE SEQUENCE [LARGE SCALE GENOMIC DNA]</scope>
    <source>
        <strain evidence="2">12SD80</strain>
    </source>
</reference>
<evidence type="ECO:0000256" key="1">
    <source>
        <dbReference type="SAM" id="MobiDB-lite"/>
    </source>
</evidence>
<accession>A0A2N5UAZ7</accession>
<feature type="compositionally biased region" description="Low complexity" evidence="1">
    <location>
        <begin position="92"/>
        <end position="102"/>
    </location>
</feature>
<feature type="region of interest" description="Disordered" evidence="1">
    <location>
        <begin position="92"/>
        <end position="112"/>
    </location>
</feature>
<feature type="region of interest" description="Disordered" evidence="1">
    <location>
        <begin position="1"/>
        <end position="20"/>
    </location>
</feature>
<dbReference type="EMBL" id="PGCI01000188">
    <property type="protein sequence ID" value="PLW34903.1"/>
    <property type="molecule type" value="Genomic_DNA"/>
</dbReference>
<comment type="caution">
    <text evidence="2">The sequence shown here is derived from an EMBL/GenBank/DDBJ whole genome shotgun (WGS) entry which is preliminary data.</text>
</comment>
<proteinExistence type="predicted"/>
<gene>
    <name evidence="2" type="ORF">PCASD_14761</name>
</gene>
<sequence length="112" mass="11913">MNSFHLPRTPAHQGLSGEGAHMLAKISGHNQAHVCLPRAPVSKTHLLTGSPNKQAHTCPPGAPASRGTSWYLMYQPSKQVSLLAELVPVPAQRAGQPARQAGTCTSPARRSY</sequence>